<proteinExistence type="inferred from homology"/>
<dbReference type="InterPro" id="IPR010313">
    <property type="entry name" value="Glycine_N-acyltransferase"/>
</dbReference>
<dbReference type="InParanoid" id="G1KHA7"/>
<name>G1KHA7_ANOCA</name>
<evidence type="ECO:0000256" key="3">
    <source>
        <dbReference type="RuleBase" id="RU368002"/>
    </source>
</evidence>
<keyword evidence="1 3" id="KW-0808">Transferase</keyword>
<dbReference type="Gene3D" id="3.40.630.30">
    <property type="match status" value="1"/>
</dbReference>
<evidence type="ECO:0000313" key="6">
    <source>
        <dbReference type="Proteomes" id="UP000001646"/>
    </source>
</evidence>
<dbReference type="HOGENOM" id="CLU_060336_0_0_1"/>
<dbReference type="Ensembl" id="ENSACAT00000008026.4">
    <property type="protein sequence ID" value="ENSACAP00000007860.4"/>
    <property type="gene ID" value="ENSACAG00000008036.4"/>
</dbReference>
<evidence type="ECO:0000313" key="5">
    <source>
        <dbReference type="Ensembl" id="ENSACAP00000007860.4"/>
    </source>
</evidence>
<dbReference type="GO" id="GO:0047961">
    <property type="term" value="F:glycine N-acyltransferase activity"/>
    <property type="evidence" value="ECO:0007669"/>
    <property type="project" value="InterPro"/>
</dbReference>
<reference evidence="5" key="2">
    <citation type="submission" date="2025-08" db="UniProtKB">
        <authorList>
            <consortium name="Ensembl"/>
        </authorList>
    </citation>
    <scope>IDENTIFICATION</scope>
</reference>
<dbReference type="GeneTree" id="ENSGT00950000183133"/>
<dbReference type="Proteomes" id="UP000001646">
    <property type="component" value="Chromosome 1"/>
</dbReference>
<dbReference type="PANTHER" id="PTHR15298:SF1">
    <property type="entry name" value="GLYCINE N-ACYLTRANSFERASE-LIKE PROTEIN"/>
    <property type="match status" value="1"/>
</dbReference>
<feature type="domain" description="N-acetyltransferase" evidence="4">
    <location>
        <begin position="235"/>
        <end position="365"/>
    </location>
</feature>
<keyword evidence="2 3" id="KW-0012">Acyltransferase</keyword>
<dbReference type="Pfam" id="PF08444">
    <property type="entry name" value="Gly_acyl_tr_C"/>
    <property type="match status" value="1"/>
</dbReference>
<dbReference type="InterPro" id="IPR013652">
    <property type="entry name" value="Glycine_N-acyltransferase_C"/>
</dbReference>
<evidence type="ECO:0000256" key="2">
    <source>
        <dbReference type="ARBA" id="ARBA00023315"/>
    </source>
</evidence>
<dbReference type="PANTHER" id="PTHR15298">
    <property type="entry name" value="L-COA N-ACYLTRANSFERASE-RELATED"/>
    <property type="match status" value="1"/>
</dbReference>
<dbReference type="EC" id="2.3.1.-" evidence="3"/>
<protein>
    <recommendedName>
        <fullName evidence="3">Glycine N-acyltransferase-like protein</fullName>
        <ecNumber evidence="3">2.3.1.-</ecNumber>
    </recommendedName>
</protein>
<dbReference type="STRING" id="28377.ENSACAP00000007860"/>
<gene>
    <name evidence="5" type="primary">LOC100556561</name>
</gene>
<dbReference type="Pfam" id="PF06021">
    <property type="entry name" value="Gly_acyl_tr_N"/>
    <property type="match status" value="1"/>
</dbReference>
<keyword evidence="6" id="KW-1185">Reference proteome</keyword>
<organism evidence="5 6">
    <name type="scientific">Anolis carolinensis</name>
    <name type="common">Green anole</name>
    <name type="synonym">American chameleon</name>
    <dbReference type="NCBI Taxonomy" id="28377"/>
    <lineage>
        <taxon>Eukaryota</taxon>
        <taxon>Metazoa</taxon>
        <taxon>Chordata</taxon>
        <taxon>Craniata</taxon>
        <taxon>Vertebrata</taxon>
        <taxon>Euteleostomi</taxon>
        <taxon>Lepidosauria</taxon>
        <taxon>Squamata</taxon>
        <taxon>Bifurcata</taxon>
        <taxon>Unidentata</taxon>
        <taxon>Episquamata</taxon>
        <taxon>Toxicofera</taxon>
        <taxon>Iguania</taxon>
        <taxon>Dactyloidae</taxon>
        <taxon>Anolis</taxon>
    </lineage>
</organism>
<dbReference type="eggNOG" id="ENOG502QVT5">
    <property type="taxonomic scope" value="Eukaryota"/>
</dbReference>
<sequence>MSHSAMSTREGYKSIEAIRNYLNCVISVSMLMYRYERKNKRGLVCKFSWPLSLGPSHHNSVISLQVLAVHSVSSETCSSASASHAMLILSFPSKLLLLEEILRKCLPQALVVHGAVMNINRGNPAGHEVIVDSWPNFKAVLTRPQREVVSDDSDFFANVYAAFYQDLAVYQDLVLNTDAVNWMQRFRIQGNQDGIYRVSKLAAATKNVPLSATSYITYIHPDPNKLIEYQLDPGFTVSTLNASHVDLMDETWANGGSEQSHRYLASLVQHFFSSCILDPNGQPISWCIMNPFGAMGISYTLPAHRGKHYSAVAARALNMKAHTAGYPVYGHVAPSNAHSRRIQEHRGFQILPELCHICIHADVQI</sequence>
<dbReference type="AlphaFoldDB" id="G1KHA7"/>
<evidence type="ECO:0000256" key="1">
    <source>
        <dbReference type="ARBA" id="ARBA00022679"/>
    </source>
</evidence>
<accession>G1KHA7</accession>
<dbReference type="InterPro" id="IPR000182">
    <property type="entry name" value="GNAT_dom"/>
</dbReference>
<comment type="similarity">
    <text evidence="3">Belongs to the glycine N-acyltransferase family.</text>
</comment>
<dbReference type="SUPFAM" id="SSF55729">
    <property type="entry name" value="Acyl-CoA N-acyltransferases (Nat)"/>
    <property type="match status" value="1"/>
</dbReference>
<dbReference type="PROSITE" id="PS51186">
    <property type="entry name" value="GNAT"/>
    <property type="match status" value="1"/>
</dbReference>
<dbReference type="GO" id="GO:0016410">
    <property type="term" value="F:N-acyltransferase activity"/>
    <property type="evidence" value="ECO:0000318"/>
    <property type="project" value="GO_Central"/>
</dbReference>
<dbReference type="InterPro" id="IPR016181">
    <property type="entry name" value="Acyl_CoA_acyltransferase"/>
</dbReference>
<dbReference type="Bgee" id="ENSACAG00000008036">
    <property type="expression patterns" value="Expressed in kidney and 3 other cell types or tissues"/>
</dbReference>
<evidence type="ECO:0000259" key="4">
    <source>
        <dbReference type="PROSITE" id="PS51186"/>
    </source>
</evidence>
<reference evidence="5" key="3">
    <citation type="submission" date="2025-09" db="UniProtKB">
        <authorList>
            <consortium name="Ensembl"/>
        </authorList>
    </citation>
    <scope>IDENTIFICATION</scope>
</reference>
<dbReference type="GO" id="GO:0005739">
    <property type="term" value="C:mitochondrion"/>
    <property type="evidence" value="ECO:0007669"/>
    <property type="project" value="InterPro"/>
</dbReference>
<reference evidence="5 6" key="1">
    <citation type="submission" date="2009-12" db="EMBL/GenBank/DDBJ databases">
        <title>The Genome Sequence of Anolis carolinensis (Green Anole Lizard).</title>
        <authorList>
            <consortium name="The Genome Sequencing Platform"/>
            <person name="Di Palma F."/>
            <person name="Alfoldi J."/>
            <person name="Heiman D."/>
            <person name="Young S."/>
            <person name="Grabherr M."/>
            <person name="Johnson J."/>
            <person name="Lander E.S."/>
            <person name="Lindblad-Toh K."/>
        </authorList>
    </citation>
    <scope>NUCLEOTIDE SEQUENCE [LARGE SCALE GENOMIC DNA]</scope>
    <source>
        <strain evidence="5 6">JBL SC #1</strain>
    </source>
</reference>
<dbReference type="InterPro" id="IPR015938">
    <property type="entry name" value="Glycine_N-acyltransferase_N"/>
</dbReference>